<dbReference type="CDD" id="cd18787">
    <property type="entry name" value="SF2_C_DEAD"/>
    <property type="match status" value="1"/>
</dbReference>
<dbReference type="Pfam" id="PF06058">
    <property type="entry name" value="DCP1"/>
    <property type="match status" value="1"/>
</dbReference>
<evidence type="ECO:0000256" key="1">
    <source>
        <dbReference type="ARBA" id="ARBA00004496"/>
    </source>
</evidence>
<comment type="similarity">
    <text evidence="2">Belongs to the DCP1 family.</text>
</comment>
<evidence type="ECO:0000259" key="11">
    <source>
        <dbReference type="PROSITE" id="PS51192"/>
    </source>
</evidence>
<dbReference type="GO" id="GO:0008047">
    <property type="term" value="F:enzyme activator activity"/>
    <property type="evidence" value="ECO:0007669"/>
    <property type="project" value="InterPro"/>
</dbReference>
<protein>
    <recommendedName>
        <fullName evidence="3">RNA helicase</fullName>
        <ecNumber evidence="3">3.6.4.13</ecNumber>
    </recommendedName>
</protein>
<evidence type="ECO:0000256" key="10">
    <source>
        <dbReference type="SAM" id="MobiDB-lite"/>
    </source>
</evidence>
<dbReference type="GO" id="GO:0005524">
    <property type="term" value="F:ATP binding"/>
    <property type="evidence" value="ECO:0007669"/>
    <property type="project" value="UniProtKB-KW"/>
</dbReference>
<dbReference type="InterPro" id="IPR014014">
    <property type="entry name" value="RNA_helicase_DEAD_Q_motif"/>
</dbReference>
<dbReference type="EC" id="3.6.4.13" evidence="3"/>
<sequence>MVGDLFDSPQRRRFLPYESSASSNERSGDPRHGLVVMNRLSTENLVEPITRDLEIQLQAPFLLYKNAKLIITGVWFYEESECTRIAKKLEALVKEESRRRRPNAYQEKSNVDILSLLTKAHGEYEQKGKPSAPVSASSNVDVVRPTALRPTSNGVANQSTTLSVADLFATEQEHPQVFRLLLFQMPSSTQHKVWNENYEEKKKYGTKATNGGVDQPLPHSVPVHSSVPVKPGGLSTNPVVLSHPQVAEVLQHGASGTPPRHGGIQSVALMSPMMFATASGSSEQVVDPVRVQTPVQRASYPSREEPQSSAYLSDNEITPLTKAQLLQAFNYLLKEISEIMNQNFKRKPSSGSAHSFESKERTEDVKTQEEVMFAEMHISSKVLEGLSKGGYVKPSPIQVQAIPIGKCGIDMVIQSKSGTGKTLVFAIIMLESIDMEIASVQGLILAPTREIAFQNAHVIYTIGSELPGLNVQVFIGGLPVETDVEKCKACHIAVGTPGRYRGDHSKDLLSRWIFSQMPLNKQVLAKPSFVRLGHHQPTLLGVKQFVFRVAYHPMAQQQAKNKFDILLKMLKYQCKILVATDLAARGIDAEQIDLVIHLDVPRDAATYLHRVGRAGRFGAAALTCTIACEGNELTDLRSIITKTRASVRILTNDHLTVKKEDGSSDLLTIQGLDSLWLTLPELEGTGLEGEGNADSLLNDIEHEFQPALQDSARALLPQGKTKKKKAKEKPERTKPVQKAEVELEESVAHLSINAEEKQSDKQSMPTQQDWWNWYQSWLPYMRRNKALVEQQEYLRFMTGDSL</sequence>
<dbReference type="SMART" id="SM00490">
    <property type="entry name" value="HELICc"/>
    <property type="match status" value="1"/>
</dbReference>
<dbReference type="InterPro" id="IPR001650">
    <property type="entry name" value="Helicase_C-like"/>
</dbReference>
<evidence type="ECO:0000256" key="7">
    <source>
        <dbReference type="ARBA" id="ARBA00022806"/>
    </source>
</evidence>
<feature type="short sequence motif" description="Q motif" evidence="9">
    <location>
        <begin position="371"/>
        <end position="399"/>
    </location>
</feature>
<evidence type="ECO:0000256" key="8">
    <source>
        <dbReference type="ARBA" id="ARBA00022840"/>
    </source>
</evidence>
<dbReference type="Pfam" id="PF00271">
    <property type="entry name" value="Helicase_C"/>
    <property type="match status" value="1"/>
</dbReference>
<dbReference type="GO" id="GO:0016787">
    <property type="term" value="F:hydrolase activity"/>
    <property type="evidence" value="ECO:0007669"/>
    <property type="project" value="UniProtKB-KW"/>
</dbReference>
<feature type="region of interest" description="Disordered" evidence="10">
    <location>
        <begin position="345"/>
        <end position="365"/>
    </location>
</feature>
<dbReference type="AlphaFoldDB" id="A0A4Y7NN56"/>
<evidence type="ECO:0000259" key="12">
    <source>
        <dbReference type="PROSITE" id="PS51194"/>
    </source>
</evidence>
<evidence type="ECO:0000256" key="2">
    <source>
        <dbReference type="ARBA" id="ARBA00008778"/>
    </source>
</evidence>
<organism evidence="14">
    <name type="scientific">Scapholeberis mucronata</name>
    <dbReference type="NCBI Taxonomy" id="202097"/>
    <lineage>
        <taxon>Eukaryota</taxon>
        <taxon>Metazoa</taxon>
        <taxon>Ecdysozoa</taxon>
        <taxon>Arthropoda</taxon>
        <taxon>Crustacea</taxon>
        <taxon>Branchiopoda</taxon>
        <taxon>Diplostraca</taxon>
        <taxon>Cladocera</taxon>
        <taxon>Anomopoda</taxon>
        <taxon>Daphniidae</taxon>
        <taxon>Scapholeberis</taxon>
    </lineage>
</organism>
<dbReference type="InterPro" id="IPR010334">
    <property type="entry name" value="Dcp1"/>
</dbReference>
<dbReference type="GO" id="GO:0003676">
    <property type="term" value="F:nucleic acid binding"/>
    <property type="evidence" value="ECO:0007669"/>
    <property type="project" value="InterPro"/>
</dbReference>
<dbReference type="InterPro" id="IPR011545">
    <property type="entry name" value="DEAD/DEAH_box_helicase_dom"/>
</dbReference>
<dbReference type="InterPro" id="IPR014001">
    <property type="entry name" value="Helicase_ATP-bd"/>
</dbReference>
<keyword evidence="7" id="KW-0347">Helicase</keyword>
<feature type="domain" description="DEAD-box RNA helicase Q" evidence="13">
    <location>
        <begin position="371"/>
        <end position="399"/>
    </location>
</feature>
<comment type="subcellular location">
    <subcellularLocation>
        <location evidence="1">Cytoplasm</location>
    </subcellularLocation>
</comment>
<dbReference type="EMBL" id="LR024036">
    <property type="protein sequence ID" value="SVE93655.1"/>
    <property type="molecule type" value="mRNA"/>
</dbReference>
<dbReference type="PROSITE" id="PS51195">
    <property type="entry name" value="Q_MOTIF"/>
    <property type="match status" value="1"/>
</dbReference>
<dbReference type="GO" id="GO:0003724">
    <property type="term" value="F:RNA helicase activity"/>
    <property type="evidence" value="ECO:0007669"/>
    <property type="project" value="UniProtKB-EC"/>
</dbReference>
<reference evidence="14" key="1">
    <citation type="submission" date="2018-08" db="EMBL/GenBank/DDBJ databases">
        <authorList>
            <person name="Cornetti L."/>
        </authorList>
    </citation>
    <scope>NUCLEOTIDE SEQUENCE</scope>
    <source>
        <strain evidence="14">BE-ASS</strain>
    </source>
</reference>
<dbReference type="GO" id="GO:0005829">
    <property type="term" value="C:cytosol"/>
    <property type="evidence" value="ECO:0007669"/>
    <property type="project" value="TreeGrafter"/>
</dbReference>
<dbReference type="Gene3D" id="2.30.29.30">
    <property type="entry name" value="Pleckstrin-homology domain (PH domain)/Phosphotyrosine-binding domain (PTB)"/>
    <property type="match status" value="1"/>
</dbReference>
<dbReference type="InterPro" id="IPR011993">
    <property type="entry name" value="PH-like_dom_sf"/>
</dbReference>
<feature type="compositionally biased region" description="Basic and acidic residues" evidence="10">
    <location>
        <begin position="356"/>
        <end position="365"/>
    </location>
</feature>
<proteinExistence type="evidence at transcript level"/>
<evidence type="ECO:0000313" key="14">
    <source>
        <dbReference type="EMBL" id="SVE93655.1"/>
    </source>
</evidence>
<feature type="region of interest" description="Disordered" evidence="10">
    <location>
        <begin position="716"/>
        <end position="739"/>
    </location>
</feature>
<dbReference type="PANTHER" id="PTHR47959">
    <property type="entry name" value="ATP-DEPENDENT RNA HELICASE RHLE-RELATED"/>
    <property type="match status" value="1"/>
</dbReference>
<dbReference type="Pfam" id="PF00270">
    <property type="entry name" value="DEAD"/>
    <property type="match status" value="1"/>
</dbReference>
<evidence type="ECO:0000256" key="5">
    <source>
        <dbReference type="ARBA" id="ARBA00022741"/>
    </source>
</evidence>
<keyword evidence="6" id="KW-0378">Hydrolase</keyword>
<dbReference type="PROSITE" id="PS51192">
    <property type="entry name" value="HELICASE_ATP_BIND_1"/>
    <property type="match status" value="1"/>
</dbReference>
<feature type="domain" description="Helicase C-terminal" evidence="12">
    <location>
        <begin position="479"/>
        <end position="663"/>
    </location>
</feature>
<evidence type="ECO:0000256" key="4">
    <source>
        <dbReference type="ARBA" id="ARBA00022490"/>
    </source>
</evidence>
<dbReference type="SMART" id="SM00487">
    <property type="entry name" value="DEXDc"/>
    <property type="match status" value="1"/>
</dbReference>
<feature type="compositionally biased region" description="Polar residues" evidence="10">
    <location>
        <begin position="345"/>
        <end position="355"/>
    </location>
</feature>
<keyword evidence="5" id="KW-0547">Nucleotide-binding</keyword>
<feature type="compositionally biased region" description="Basic and acidic residues" evidence="10">
    <location>
        <begin position="728"/>
        <end position="739"/>
    </location>
</feature>
<keyword evidence="4" id="KW-0963">Cytoplasm</keyword>
<evidence type="ECO:0000259" key="13">
    <source>
        <dbReference type="PROSITE" id="PS51195"/>
    </source>
</evidence>
<evidence type="ECO:0000256" key="6">
    <source>
        <dbReference type="ARBA" id="ARBA00022801"/>
    </source>
</evidence>
<dbReference type="SUPFAM" id="SSF50729">
    <property type="entry name" value="PH domain-like"/>
    <property type="match status" value="1"/>
</dbReference>
<name>A0A4Y7NN56_9CRUS</name>
<keyword evidence="8" id="KW-0067">ATP-binding</keyword>
<dbReference type="PANTHER" id="PTHR47959:SF1">
    <property type="entry name" value="ATP-DEPENDENT RNA HELICASE DBPA"/>
    <property type="match status" value="1"/>
</dbReference>
<feature type="domain" description="Helicase ATP-binding" evidence="11">
    <location>
        <begin position="402"/>
        <end position="512"/>
    </location>
</feature>
<evidence type="ECO:0000256" key="9">
    <source>
        <dbReference type="PROSITE-ProRule" id="PRU00552"/>
    </source>
</evidence>
<dbReference type="SUPFAM" id="SSF52540">
    <property type="entry name" value="P-loop containing nucleoside triphosphate hydrolases"/>
    <property type="match status" value="2"/>
</dbReference>
<dbReference type="Gene3D" id="3.40.50.300">
    <property type="entry name" value="P-loop containing nucleotide triphosphate hydrolases"/>
    <property type="match status" value="2"/>
</dbReference>
<gene>
    <name evidence="14" type="primary">EOG090X07B6</name>
</gene>
<dbReference type="GO" id="GO:0000290">
    <property type="term" value="P:deadenylation-dependent decapping of nuclear-transcribed mRNA"/>
    <property type="evidence" value="ECO:0007669"/>
    <property type="project" value="InterPro"/>
</dbReference>
<dbReference type="PROSITE" id="PS51194">
    <property type="entry name" value="HELICASE_CTER"/>
    <property type="match status" value="1"/>
</dbReference>
<evidence type="ECO:0000256" key="3">
    <source>
        <dbReference type="ARBA" id="ARBA00012552"/>
    </source>
</evidence>
<dbReference type="InterPro" id="IPR050079">
    <property type="entry name" value="DEAD_box_RNA_helicase"/>
</dbReference>
<dbReference type="InterPro" id="IPR027417">
    <property type="entry name" value="P-loop_NTPase"/>
</dbReference>
<accession>A0A4Y7NN56</accession>